<evidence type="ECO:0000256" key="1">
    <source>
        <dbReference type="SAM" id="Phobius"/>
    </source>
</evidence>
<feature type="transmembrane region" description="Helical" evidence="1">
    <location>
        <begin position="110"/>
        <end position="130"/>
    </location>
</feature>
<dbReference type="AlphaFoldDB" id="A0A7R9MP73"/>
<dbReference type="OrthoDB" id="6414878at2759"/>
<feature type="transmembrane region" description="Helical" evidence="1">
    <location>
        <begin position="150"/>
        <end position="167"/>
    </location>
</feature>
<evidence type="ECO:0000313" key="2">
    <source>
        <dbReference type="EMBL" id="CAD7663022.1"/>
    </source>
</evidence>
<gene>
    <name evidence="2" type="ORF">ONB1V03_LOCUS19582</name>
</gene>
<name>A0A7R9MP73_9ACAR</name>
<sequence>MVSNGVFIPCRQNWLASLLMTSNFDISLPDRYPVRYISSDYQLFMLAPLIFLSSRWVMMYLLHNKVLCYTIGGLTRIWLVMQSHLVSYAIGMLTGYVIRYKPNLYFGGRVGETILWITCTTSTFAAIYWINHFYDVYYPLTTTETLLMMAFSKPLYLLGWVWLFYACSTGRG</sequence>
<dbReference type="EMBL" id="OC945239">
    <property type="protein sequence ID" value="CAD7663022.1"/>
    <property type="molecule type" value="Genomic_DNA"/>
</dbReference>
<protein>
    <submittedName>
        <fullName evidence="2">Uncharacterized protein</fullName>
    </submittedName>
</protein>
<dbReference type="Proteomes" id="UP000728032">
    <property type="component" value="Unassembled WGS sequence"/>
</dbReference>
<dbReference type="EMBL" id="CAJPVJ010030414">
    <property type="protein sequence ID" value="CAG2180159.1"/>
    <property type="molecule type" value="Genomic_DNA"/>
</dbReference>
<feature type="transmembrane region" description="Helical" evidence="1">
    <location>
        <begin position="77"/>
        <end position="98"/>
    </location>
</feature>
<keyword evidence="1" id="KW-0812">Transmembrane</keyword>
<accession>A0A7R9MP73</accession>
<organism evidence="2">
    <name type="scientific">Oppiella nova</name>
    <dbReference type="NCBI Taxonomy" id="334625"/>
    <lineage>
        <taxon>Eukaryota</taxon>
        <taxon>Metazoa</taxon>
        <taxon>Ecdysozoa</taxon>
        <taxon>Arthropoda</taxon>
        <taxon>Chelicerata</taxon>
        <taxon>Arachnida</taxon>
        <taxon>Acari</taxon>
        <taxon>Acariformes</taxon>
        <taxon>Sarcoptiformes</taxon>
        <taxon>Oribatida</taxon>
        <taxon>Brachypylina</taxon>
        <taxon>Oppioidea</taxon>
        <taxon>Oppiidae</taxon>
        <taxon>Oppiella</taxon>
    </lineage>
</organism>
<feature type="transmembrane region" description="Helical" evidence="1">
    <location>
        <begin position="41"/>
        <end position="62"/>
    </location>
</feature>
<feature type="non-terminal residue" evidence="2">
    <location>
        <position position="172"/>
    </location>
</feature>
<keyword evidence="1" id="KW-0472">Membrane</keyword>
<proteinExistence type="predicted"/>
<evidence type="ECO:0000313" key="3">
    <source>
        <dbReference type="Proteomes" id="UP000728032"/>
    </source>
</evidence>
<keyword evidence="1" id="KW-1133">Transmembrane helix</keyword>
<reference evidence="2" key="1">
    <citation type="submission" date="2020-11" db="EMBL/GenBank/DDBJ databases">
        <authorList>
            <person name="Tran Van P."/>
        </authorList>
    </citation>
    <scope>NUCLEOTIDE SEQUENCE</scope>
</reference>
<keyword evidence="3" id="KW-1185">Reference proteome</keyword>